<dbReference type="EMBL" id="SGPL01000013">
    <property type="protein sequence ID" value="THH20848.1"/>
    <property type="molecule type" value="Genomic_DNA"/>
</dbReference>
<feature type="compositionally biased region" description="Low complexity" evidence="1">
    <location>
        <begin position="347"/>
        <end position="366"/>
    </location>
</feature>
<dbReference type="SMART" id="SM00271">
    <property type="entry name" value="DnaJ"/>
    <property type="match status" value="1"/>
</dbReference>
<evidence type="ECO:0000313" key="3">
    <source>
        <dbReference type="EMBL" id="THH20848.1"/>
    </source>
</evidence>
<evidence type="ECO:0000256" key="1">
    <source>
        <dbReference type="SAM" id="MobiDB-lite"/>
    </source>
</evidence>
<feature type="region of interest" description="Disordered" evidence="1">
    <location>
        <begin position="226"/>
        <end position="321"/>
    </location>
</feature>
<feature type="compositionally biased region" description="Polar residues" evidence="1">
    <location>
        <begin position="698"/>
        <end position="708"/>
    </location>
</feature>
<evidence type="ECO:0000259" key="2">
    <source>
        <dbReference type="PROSITE" id="PS50076"/>
    </source>
</evidence>
<keyword evidence="4" id="KW-1185">Reference proteome</keyword>
<feature type="domain" description="J" evidence="2">
    <location>
        <begin position="6"/>
        <end position="76"/>
    </location>
</feature>
<proteinExistence type="predicted"/>
<organism evidence="3 4">
    <name type="scientific">Bondarzewia mesenterica</name>
    <dbReference type="NCBI Taxonomy" id="1095465"/>
    <lineage>
        <taxon>Eukaryota</taxon>
        <taxon>Fungi</taxon>
        <taxon>Dikarya</taxon>
        <taxon>Basidiomycota</taxon>
        <taxon>Agaricomycotina</taxon>
        <taxon>Agaricomycetes</taxon>
        <taxon>Russulales</taxon>
        <taxon>Bondarzewiaceae</taxon>
        <taxon>Bondarzewia</taxon>
    </lineage>
</organism>
<dbReference type="AlphaFoldDB" id="A0A4S4M8D6"/>
<dbReference type="Pfam" id="PF00226">
    <property type="entry name" value="DnaJ"/>
    <property type="match status" value="1"/>
</dbReference>
<feature type="compositionally biased region" description="Acidic residues" evidence="1">
    <location>
        <begin position="478"/>
        <end position="489"/>
    </location>
</feature>
<dbReference type="GO" id="GO:0044183">
    <property type="term" value="F:protein folding chaperone"/>
    <property type="evidence" value="ECO:0007669"/>
    <property type="project" value="TreeGrafter"/>
</dbReference>
<dbReference type="PANTHER" id="PTHR43948:SF21">
    <property type="entry name" value="DNAJ DOMAIN-CONTAINING PROTEIN"/>
    <property type="match status" value="1"/>
</dbReference>
<feature type="compositionally biased region" description="Basic and acidic residues" evidence="1">
    <location>
        <begin position="673"/>
        <end position="689"/>
    </location>
</feature>
<dbReference type="PROSITE" id="PS50076">
    <property type="entry name" value="DNAJ_2"/>
    <property type="match status" value="1"/>
</dbReference>
<dbReference type="PRINTS" id="PR00625">
    <property type="entry name" value="JDOMAIN"/>
</dbReference>
<dbReference type="GO" id="GO:0051087">
    <property type="term" value="F:protein-folding chaperone binding"/>
    <property type="evidence" value="ECO:0007669"/>
    <property type="project" value="TreeGrafter"/>
</dbReference>
<dbReference type="InterPro" id="IPR036869">
    <property type="entry name" value="J_dom_sf"/>
</dbReference>
<dbReference type="PANTHER" id="PTHR43948">
    <property type="entry name" value="DNAJ HOMOLOG SUBFAMILY B"/>
    <property type="match status" value="1"/>
</dbReference>
<reference evidence="3 4" key="1">
    <citation type="submission" date="2019-02" db="EMBL/GenBank/DDBJ databases">
        <title>Genome sequencing of the rare red list fungi Bondarzewia mesenterica.</title>
        <authorList>
            <person name="Buettner E."/>
            <person name="Kellner H."/>
        </authorList>
    </citation>
    <scope>NUCLEOTIDE SEQUENCE [LARGE SCALE GENOMIC DNA]</scope>
    <source>
        <strain evidence="3 4">DSM 108281</strain>
    </source>
</reference>
<dbReference type="OrthoDB" id="442087at2759"/>
<dbReference type="Proteomes" id="UP000310158">
    <property type="component" value="Unassembled WGS sequence"/>
</dbReference>
<name>A0A4S4M8D6_9AGAM</name>
<protein>
    <recommendedName>
        <fullName evidence="2">J domain-containing protein</fullName>
    </recommendedName>
</protein>
<feature type="compositionally biased region" description="Polar residues" evidence="1">
    <location>
        <begin position="241"/>
        <end position="254"/>
    </location>
</feature>
<evidence type="ECO:0000313" key="4">
    <source>
        <dbReference type="Proteomes" id="UP000310158"/>
    </source>
</evidence>
<accession>A0A4S4M8D6</accession>
<dbReference type="InterPro" id="IPR001623">
    <property type="entry name" value="DnaJ_domain"/>
</dbReference>
<feature type="region of interest" description="Disordered" evidence="1">
    <location>
        <begin position="337"/>
        <end position="391"/>
    </location>
</feature>
<dbReference type="GO" id="GO:0005634">
    <property type="term" value="C:nucleus"/>
    <property type="evidence" value="ECO:0007669"/>
    <property type="project" value="TreeGrafter"/>
</dbReference>
<dbReference type="SUPFAM" id="SSF46565">
    <property type="entry name" value="Chaperone J-domain"/>
    <property type="match status" value="1"/>
</dbReference>
<feature type="compositionally biased region" description="Basic and acidic residues" evidence="1">
    <location>
        <begin position="462"/>
        <end position="474"/>
    </location>
</feature>
<dbReference type="CDD" id="cd06257">
    <property type="entry name" value="DnaJ"/>
    <property type="match status" value="1"/>
</dbReference>
<feature type="compositionally biased region" description="Basic and acidic residues" evidence="1">
    <location>
        <begin position="270"/>
        <end position="287"/>
    </location>
</feature>
<gene>
    <name evidence="3" type="ORF">EW146_g602</name>
</gene>
<dbReference type="Gene3D" id="1.10.287.110">
    <property type="entry name" value="DnaJ domain"/>
    <property type="match status" value="1"/>
</dbReference>
<feature type="region of interest" description="Disordered" evidence="1">
    <location>
        <begin position="432"/>
        <end position="510"/>
    </location>
</feature>
<sequence length="722" mass="78484">MSSFPDYYSILNVSKTATTEEIRQAYRKESLKTHPDRLVNATPEEKKRATEKFQAVADAYYMLSDSRRRREYDELYRTKSERTSDPDASANFFNMFASMFGNGTGGTAGGAQGRNGQRPNAEGVFGDVFDDLLRPEIERRVPWWSYMGAACGAGIGFIVANIPGGLIGGYAGNRLGAVRDAKGKSVAQVFSELGGNQKAEANSPCTRFESLGFRFVDPASVAHNRPTQVISDRMAKRSTDPPASQSISKATRPSSRAKARRAISVPPSSQRREILEKNVHEERRVIQEDDEEEPTSGARRTGEPRPGVDFEDGPSSHHHPDPIIAVAKTLTTSQLFRTTKSTKRVRSVPQPTASTSAAASISSPVSSKRDPITSQKRKRATSNPSPDLQPPIMIHIRHSQLDMDVNSSGRPTTGLLSPAPSFEVANVPSLVTSTTQPATEHAEKAASASADKSDDGAVVPSSKDKGKGKARELPTPEEISDEPEHDIDLDLPPPSPEPNSSRPAKRRRVEGGDYLGLKMLDDDDSTSMAIGAFDFQMMEMSDLAALPWVPALGESASASDDMSMYVPLGVHDLINSMKHALEIESAARLKAEARYVEEMKRRIALEEQLLQERNLLTVLQEKLRSAASPTHEPGSVQSSSAVVEAMLTVSNESELPEPSASAVPQSETQAEQTETRAESQTLPEHHEGLDMDAAGSPANANASTSSDRQFNKFWSFEGQLVP</sequence>
<dbReference type="GO" id="GO:0051082">
    <property type="term" value="F:unfolded protein binding"/>
    <property type="evidence" value="ECO:0007669"/>
    <property type="project" value="TreeGrafter"/>
</dbReference>
<comment type="caution">
    <text evidence="3">The sequence shown here is derived from an EMBL/GenBank/DDBJ whole genome shotgun (WGS) entry which is preliminary data.</text>
</comment>
<feature type="compositionally biased region" description="Basic and acidic residues" evidence="1">
    <location>
        <begin position="300"/>
        <end position="321"/>
    </location>
</feature>
<dbReference type="GO" id="GO:0005737">
    <property type="term" value="C:cytoplasm"/>
    <property type="evidence" value="ECO:0007669"/>
    <property type="project" value="TreeGrafter"/>
</dbReference>
<feature type="region of interest" description="Disordered" evidence="1">
    <location>
        <begin position="650"/>
        <end position="709"/>
    </location>
</feature>